<dbReference type="Proteomes" id="UP000691718">
    <property type="component" value="Unassembled WGS sequence"/>
</dbReference>
<dbReference type="InterPro" id="IPR006612">
    <property type="entry name" value="THAP_Znf"/>
</dbReference>
<proteinExistence type="predicted"/>
<dbReference type="OrthoDB" id="8194992at2759"/>
<comment type="caution">
    <text evidence="7">The sequence shown here is derived from an EMBL/GenBank/DDBJ whole genome shotgun (WGS) entry which is preliminary data.</text>
</comment>
<keyword evidence="8" id="KW-1185">Reference proteome</keyword>
<evidence type="ECO:0000313" key="8">
    <source>
        <dbReference type="Proteomes" id="UP000691718"/>
    </source>
</evidence>
<evidence type="ECO:0000256" key="4">
    <source>
        <dbReference type="ARBA" id="ARBA00023125"/>
    </source>
</evidence>
<keyword evidence="2 5" id="KW-0863">Zinc-finger</keyword>
<dbReference type="PROSITE" id="PS50950">
    <property type="entry name" value="ZF_THAP"/>
    <property type="match status" value="1"/>
</dbReference>
<name>A0A8S3Y4L0_PARAO</name>
<sequence length="113" mass="12683">MKYYESARICNLHFQESDYDSSTRRLKPTAVPTVIINQETVSPCKTTSALHEESIVQIAALAVPSTSSDIYESSSALKETGVKRTACNIEDQSIPKNCIKIYYLYRLDLSSKQ</sequence>
<evidence type="ECO:0000256" key="5">
    <source>
        <dbReference type="PROSITE-ProRule" id="PRU00309"/>
    </source>
</evidence>
<evidence type="ECO:0000259" key="6">
    <source>
        <dbReference type="PROSITE" id="PS50950"/>
    </source>
</evidence>
<dbReference type="GO" id="GO:0008270">
    <property type="term" value="F:zinc ion binding"/>
    <property type="evidence" value="ECO:0007669"/>
    <property type="project" value="UniProtKB-KW"/>
</dbReference>
<dbReference type="GO" id="GO:0003677">
    <property type="term" value="F:DNA binding"/>
    <property type="evidence" value="ECO:0007669"/>
    <property type="project" value="UniProtKB-UniRule"/>
</dbReference>
<evidence type="ECO:0000256" key="2">
    <source>
        <dbReference type="ARBA" id="ARBA00022771"/>
    </source>
</evidence>
<evidence type="ECO:0000256" key="1">
    <source>
        <dbReference type="ARBA" id="ARBA00022723"/>
    </source>
</evidence>
<gene>
    <name evidence="7" type="ORF">PAPOLLO_LOCUS24652</name>
</gene>
<reference evidence="7" key="1">
    <citation type="submission" date="2021-04" db="EMBL/GenBank/DDBJ databases">
        <authorList>
            <person name="Tunstrom K."/>
        </authorList>
    </citation>
    <scope>NUCLEOTIDE SEQUENCE</scope>
</reference>
<keyword evidence="1" id="KW-0479">Metal-binding</keyword>
<keyword evidence="4 5" id="KW-0238">DNA-binding</keyword>
<dbReference type="AlphaFoldDB" id="A0A8S3Y4L0"/>
<evidence type="ECO:0000313" key="7">
    <source>
        <dbReference type="EMBL" id="CAG5049988.1"/>
    </source>
</evidence>
<accession>A0A8S3Y4L0</accession>
<dbReference type="EMBL" id="CAJQZP010001486">
    <property type="protein sequence ID" value="CAG5049988.1"/>
    <property type="molecule type" value="Genomic_DNA"/>
</dbReference>
<keyword evidence="3" id="KW-0862">Zinc</keyword>
<evidence type="ECO:0000256" key="3">
    <source>
        <dbReference type="ARBA" id="ARBA00022833"/>
    </source>
</evidence>
<protein>
    <submittedName>
        <fullName evidence="7">(apollo) hypothetical protein</fullName>
    </submittedName>
</protein>
<organism evidence="7 8">
    <name type="scientific">Parnassius apollo</name>
    <name type="common">Apollo butterfly</name>
    <name type="synonym">Papilio apollo</name>
    <dbReference type="NCBI Taxonomy" id="110799"/>
    <lineage>
        <taxon>Eukaryota</taxon>
        <taxon>Metazoa</taxon>
        <taxon>Ecdysozoa</taxon>
        <taxon>Arthropoda</taxon>
        <taxon>Hexapoda</taxon>
        <taxon>Insecta</taxon>
        <taxon>Pterygota</taxon>
        <taxon>Neoptera</taxon>
        <taxon>Endopterygota</taxon>
        <taxon>Lepidoptera</taxon>
        <taxon>Glossata</taxon>
        <taxon>Ditrysia</taxon>
        <taxon>Papilionoidea</taxon>
        <taxon>Papilionidae</taxon>
        <taxon>Parnassiinae</taxon>
        <taxon>Parnassini</taxon>
        <taxon>Parnassius</taxon>
        <taxon>Parnassius</taxon>
    </lineage>
</organism>
<feature type="domain" description="THAP-type" evidence="6">
    <location>
        <begin position="1"/>
        <end position="35"/>
    </location>
</feature>